<sequence>MAITLQAPGLTRSRTPSRYAVELDHQYRNEFRVGLIRLSDFSAEESREVMTGPTP</sequence>
<proteinExistence type="predicted"/>
<keyword evidence="2" id="KW-1185">Reference proteome</keyword>
<dbReference type="EMBL" id="QPFP01000019">
    <property type="protein sequence ID" value="TEB31433.1"/>
    <property type="molecule type" value="Genomic_DNA"/>
</dbReference>
<organism evidence="1 2">
    <name type="scientific">Coprinellus micaceus</name>
    <name type="common">Glistening ink-cap mushroom</name>
    <name type="synonym">Coprinus micaceus</name>
    <dbReference type="NCBI Taxonomy" id="71717"/>
    <lineage>
        <taxon>Eukaryota</taxon>
        <taxon>Fungi</taxon>
        <taxon>Dikarya</taxon>
        <taxon>Basidiomycota</taxon>
        <taxon>Agaricomycotina</taxon>
        <taxon>Agaricomycetes</taxon>
        <taxon>Agaricomycetidae</taxon>
        <taxon>Agaricales</taxon>
        <taxon>Agaricineae</taxon>
        <taxon>Psathyrellaceae</taxon>
        <taxon>Coprinellus</taxon>
    </lineage>
</organism>
<dbReference type="AlphaFoldDB" id="A0A4Y7TB83"/>
<dbReference type="Proteomes" id="UP000298030">
    <property type="component" value="Unassembled WGS sequence"/>
</dbReference>
<protein>
    <submittedName>
        <fullName evidence="1">Uncharacterized protein</fullName>
    </submittedName>
</protein>
<evidence type="ECO:0000313" key="2">
    <source>
        <dbReference type="Proteomes" id="UP000298030"/>
    </source>
</evidence>
<accession>A0A4Y7TB83</accession>
<name>A0A4Y7TB83_COPMI</name>
<reference evidence="1 2" key="1">
    <citation type="journal article" date="2019" name="Nat. Ecol. Evol.">
        <title>Megaphylogeny resolves global patterns of mushroom evolution.</title>
        <authorList>
            <person name="Varga T."/>
            <person name="Krizsan K."/>
            <person name="Foldi C."/>
            <person name="Dima B."/>
            <person name="Sanchez-Garcia M."/>
            <person name="Sanchez-Ramirez S."/>
            <person name="Szollosi G.J."/>
            <person name="Szarkandi J.G."/>
            <person name="Papp V."/>
            <person name="Albert L."/>
            <person name="Andreopoulos W."/>
            <person name="Angelini C."/>
            <person name="Antonin V."/>
            <person name="Barry K.W."/>
            <person name="Bougher N.L."/>
            <person name="Buchanan P."/>
            <person name="Buyck B."/>
            <person name="Bense V."/>
            <person name="Catcheside P."/>
            <person name="Chovatia M."/>
            <person name="Cooper J."/>
            <person name="Damon W."/>
            <person name="Desjardin D."/>
            <person name="Finy P."/>
            <person name="Geml J."/>
            <person name="Haridas S."/>
            <person name="Hughes K."/>
            <person name="Justo A."/>
            <person name="Karasinski D."/>
            <person name="Kautmanova I."/>
            <person name="Kiss B."/>
            <person name="Kocsube S."/>
            <person name="Kotiranta H."/>
            <person name="LaButti K.M."/>
            <person name="Lechner B.E."/>
            <person name="Liimatainen K."/>
            <person name="Lipzen A."/>
            <person name="Lukacs Z."/>
            <person name="Mihaltcheva S."/>
            <person name="Morgado L.N."/>
            <person name="Niskanen T."/>
            <person name="Noordeloos M.E."/>
            <person name="Ohm R.A."/>
            <person name="Ortiz-Santana B."/>
            <person name="Ovrebo C."/>
            <person name="Racz N."/>
            <person name="Riley R."/>
            <person name="Savchenko A."/>
            <person name="Shiryaev A."/>
            <person name="Soop K."/>
            <person name="Spirin V."/>
            <person name="Szebenyi C."/>
            <person name="Tomsovsky M."/>
            <person name="Tulloss R.E."/>
            <person name="Uehling J."/>
            <person name="Grigoriev I.V."/>
            <person name="Vagvolgyi C."/>
            <person name="Papp T."/>
            <person name="Martin F.M."/>
            <person name="Miettinen O."/>
            <person name="Hibbett D.S."/>
            <person name="Nagy L.G."/>
        </authorList>
    </citation>
    <scope>NUCLEOTIDE SEQUENCE [LARGE SCALE GENOMIC DNA]</scope>
    <source>
        <strain evidence="1 2">FP101781</strain>
    </source>
</reference>
<comment type="caution">
    <text evidence="1">The sequence shown here is derived from an EMBL/GenBank/DDBJ whole genome shotgun (WGS) entry which is preliminary data.</text>
</comment>
<gene>
    <name evidence="1" type="ORF">FA13DRAFT_1732878</name>
</gene>
<evidence type="ECO:0000313" key="1">
    <source>
        <dbReference type="EMBL" id="TEB31433.1"/>
    </source>
</evidence>